<feature type="compositionally biased region" description="Polar residues" evidence="1">
    <location>
        <begin position="204"/>
        <end position="227"/>
    </location>
</feature>
<evidence type="ECO:0000313" key="2">
    <source>
        <dbReference type="EMBL" id="KAF1935502.1"/>
    </source>
</evidence>
<dbReference type="EMBL" id="ML976262">
    <property type="protein sequence ID" value="KAF1935502.1"/>
    <property type="molecule type" value="Genomic_DNA"/>
</dbReference>
<sequence length="248" mass="27874">MILIKEQKQQKSLSSGSKEKEQLIKIDLSLAVVRYLVPAGGGPQIEYLGHKVFSSDVTKDGPTFLGESVQRSRTTLDLFKKGMFKRETKSGTYGVFLCFEVQEMEAEEDDTPSPPAKTRPAVRRGKTPAMKKEPVFKKEKKEPAQKNKKGKGKQVEREEETSTVQKRAISQVSNIQQERSPRTERSVACSVEDTPTIEEDEMTFWQSDYLESSQAPTSPVRESSAVQEATPVEFTVAYSTRSRKTNSK</sequence>
<gene>
    <name evidence="2" type="ORF">EJ02DRAFT_484712</name>
</gene>
<feature type="compositionally biased region" description="Basic and acidic residues" evidence="1">
    <location>
        <begin position="130"/>
        <end position="145"/>
    </location>
</feature>
<dbReference type="Proteomes" id="UP000800038">
    <property type="component" value="Unassembled WGS sequence"/>
</dbReference>
<feature type="region of interest" description="Disordered" evidence="1">
    <location>
        <begin position="105"/>
        <end position="231"/>
    </location>
</feature>
<proteinExistence type="predicted"/>
<evidence type="ECO:0000256" key="1">
    <source>
        <dbReference type="SAM" id="MobiDB-lite"/>
    </source>
</evidence>
<keyword evidence="3" id="KW-1185">Reference proteome</keyword>
<reference evidence="2" key="1">
    <citation type="journal article" date="2020" name="Stud. Mycol.">
        <title>101 Dothideomycetes genomes: a test case for predicting lifestyles and emergence of pathogens.</title>
        <authorList>
            <person name="Haridas S."/>
            <person name="Albert R."/>
            <person name="Binder M."/>
            <person name="Bloem J."/>
            <person name="Labutti K."/>
            <person name="Salamov A."/>
            <person name="Andreopoulos B."/>
            <person name="Baker S."/>
            <person name="Barry K."/>
            <person name="Bills G."/>
            <person name="Bluhm B."/>
            <person name="Cannon C."/>
            <person name="Castanera R."/>
            <person name="Culley D."/>
            <person name="Daum C."/>
            <person name="Ezra D."/>
            <person name="Gonzalez J."/>
            <person name="Henrissat B."/>
            <person name="Kuo A."/>
            <person name="Liang C."/>
            <person name="Lipzen A."/>
            <person name="Lutzoni F."/>
            <person name="Magnuson J."/>
            <person name="Mondo S."/>
            <person name="Nolan M."/>
            <person name="Ohm R."/>
            <person name="Pangilinan J."/>
            <person name="Park H.-J."/>
            <person name="Ramirez L."/>
            <person name="Alfaro M."/>
            <person name="Sun H."/>
            <person name="Tritt A."/>
            <person name="Yoshinaga Y."/>
            <person name="Zwiers L.-H."/>
            <person name="Turgeon B."/>
            <person name="Goodwin S."/>
            <person name="Spatafora J."/>
            <person name="Crous P."/>
            <person name="Grigoriev I."/>
        </authorList>
    </citation>
    <scope>NUCLEOTIDE SEQUENCE</scope>
    <source>
        <strain evidence="2">CBS 161.51</strain>
    </source>
</reference>
<feature type="compositionally biased region" description="Polar residues" evidence="1">
    <location>
        <begin position="162"/>
        <end position="178"/>
    </location>
</feature>
<evidence type="ECO:0000313" key="3">
    <source>
        <dbReference type="Proteomes" id="UP000800038"/>
    </source>
</evidence>
<dbReference type="AlphaFoldDB" id="A0A6A5S5Z0"/>
<protein>
    <submittedName>
        <fullName evidence="2">Uncharacterized protein</fullName>
    </submittedName>
</protein>
<name>A0A6A5S5Z0_9PLEO</name>
<organism evidence="2 3">
    <name type="scientific">Clathrospora elynae</name>
    <dbReference type="NCBI Taxonomy" id="706981"/>
    <lineage>
        <taxon>Eukaryota</taxon>
        <taxon>Fungi</taxon>
        <taxon>Dikarya</taxon>
        <taxon>Ascomycota</taxon>
        <taxon>Pezizomycotina</taxon>
        <taxon>Dothideomycetes</taxon>
        <taxon>Pleosporomycetidae</taxon>
        <taxon>Pleosporales</taxon>
        <taxon>Diademaceae</taxon>
        <taxon>Clathrospora</taxon>
    </lineage>
</organism>
<accession>A0A6A5S5Z0</accession>